<dbReference type="AlphaFoldDB" id="A0A3M6TQE0"/>
<dbReference type="EMBL" id="RCHS01003168">
    <property type="protein sequence ID" value="RMX43635.1"/>
    <property type="molecule type" value="Genomic_DNA"/>
</dbReference>
<dbReference type="Proteomes" id="UP000275408">
    <property type="component" value="Unassembled WGS sequence"/>
</dbReference>
<keyword evidence="2" id="KW-1185">Reference proteome</keyword>
<proteinExistence type="predicted"/>
<accession>A0A3M6TQE0</accession>
<comment type="caution">
    <text evidence="1">The sequence shown here is derived from an EMBL/GenBank/DDBJ whole genome shotgun (WGS) entry which is preliminary data.</text>
</comment>
<reference evidence="1 2" key="1">
    <citation type="journal article" date="2018" name="Sci. Rep.">
        <title>Comparative analysis of the Pocillopora damicornis genome highlights role of immune system in coral evolution.</title>
        <authorList>
            <person name="Cunning R."/>
            <person name="Bay R.A."/>
            <person name="Gillette P."/>
            <person name="Baker A.C."/>
            <person name="Traylor-Knowles N."/>
        </authorList>
    </citation>
    <scope>NUCLEOTIDE SEQUENCE [LARGE SCALE GENOMIC DNA]</scope>
    <source>
        <strain evidence="1">RSMAS</strain>
        <tissue evidence="1">Whole animal</tissue>
    </source>
</reference>
<protein>
    <submittedName>
        <fullName evidence="1">Uncharacterized protein</fullName>
    </submittedName>
</protein>
<sequence>MADTRVKTLTLEKKSTQHSLVLIDLSALMHTLGRGGEKQLVFEEVKGNHPHAAKELSNAEEDLLFCTELDASDVKPSYSAIDPMELAFHDKFQTEERKTFPLHLSTHAPSSACFLYVTDSPQKDIYNGSMDVGSCTAEDLQPSDEITT</sequence>
<evidence type="ECO:0000313" key="1">
    <source>
        <dbReference type="EMBL" id="RMX43635.1"/>
    </source>
</evidence>
<organism evidence="1 2">
    <name type="scientific">Pocillopora damicornis</name>
    <name type="common">Cauliflower coral</name>
    <name type="synonym">Millepora damicornis</name>
    <dbReference type="NCBI Taxonomy" id="46731"/>
    <lineage>
        <taxon>Eukaryota</taxon>
        <taxon>Metazoa</taxon>
        <taxon>Cnidaria</taxon>
        <taxon>Anthozoa</taxon>
        <taxon>Hexacorallia</taxon>
        <taxon>Scleractinia</taxon>
        <taxon>Astrocoeniina</taxon>
        <taxon>Pocilloporidae</taxon>
        <taxon>Pocillopora</taxon>
    </lineage>
</organism>
<gene>
    <name evidence="1" type="ORF">pdam_00024647</name>
</gene>
<name>A0A3M6TQE0_POCDA</name>
<evidence type="ECO:0000313" key="2">
    <source>
        <dbReference type="Proteomes" id="UP000275408"/>
    </source>
</evidence>